<evidence type="ECO:0000313" key="1">
    <source>
        <dbReference type="EMBL" id="KJY72913.1"/>
    </source>
</evidence>
<dbReference type="RefSeq" id="WP_045986077.1">
    <property type="nucleotide sequence ID" value="NZ_CP063052.1"/>
</dbReference>
<name>A0A837G6X5_9VIBR</name>
<dbReference type="EMBL" id="JXXR01000012">
    <property type="protein sequence ID" value="KJY72913.1"/>
    <property type="molecule type" value="Genomic_DNA"/>
</dbReference>
<organism evidence="1">
    <name type="scientific">Vibrio coralliilyticus</name>
    <dbReference type="NCBI Taxonomy" id="190893"/>
    <lineage>
        <taxon>Bacteria</taxon>
        <taxon>Pseudomonadati</taxon>
        <taxon>Pseudomonadota</taxon>
        <taxon>Gammaproteobacteria</taxon>
        <taxon>Vibrionales</taxon>
        <taxon>Vibrionaceae</taxon>
        <taxon>Vibrio</taxon>
    </lineage>
</organism>
<gene>
    <name evidence="1" type="ORF">TW71_12175</name>
</gene>
<reference evidence="1" key="1">
    <citation type="journal article" date="2015" name="BMC Genomics">
        <title>Genome mining reveals unlocked bioactive potential of marine Gram-negative bacteria.</title>
        <authorList>
            <person name="Machado H."/>
            <person name="Sonnenschein E.C."/>
            <person name="Melchiorsen J."/>
            <person name="Gram L."/>
        </authorList>
    </citation>
    <scope>NUCLEOTIDE SEQUENCE</scope>
    <source>
        <strain evidence="1">S2052</strain>
    </source>
</reference>
<comment type="caution">
    <text evidence="1">The sequence shown here is derived from an EMBL/GenBank/DDBJ whole genome shotgun (WGS) entry which is preliminary data.</text>
</comment>
<sequence>MDVEKAIESAYNSHVVSLYKALSQAILMAKGNTSEIESAEERFSRGLAHAEEIRDRARRLAGL</sequence>
<accession>A0A837G6X5</accession>
<dbReference type="AlphaFoldDB" id="A0A837G6X5"/>
<proteinExistence type="predicted"/>
<protein>
    <submittedName>
        <fullName evidence="1">Uncharacterized protein</fullName>
    </submittedName>
</protein>